<proteinExistence type="predicted"/>
<name>A0AC61ZSS0_9CAUD</name>
<dbReference type="EMBL" id="PP357458">
    <property type="protein sequence ID" value="WWT40984.1"/>
    <property type="molecule type" value="Genomic_DNA"/>
</dbReference>
<protein>
    <submittedName>
        <fullName evidence="1">Uncharacterized protein</fullName>
    </submittedName>
</protein>
<evidence type="ECO:0000313" key="1">
    <source>
        <dbReference type="EMBL" id="WWT40984.1"/>
    </source>
</evidence>
<accession>A0AC61ZSS0</accession>
<reference evidence="1" key="1">
    <citation type="submission" date="2024-02" db="EMBL/GenBank/DDBJ databases">
        <title>Klebsiella phages.</title>
        <authorList>
            <person name="Li J."/>
            <person name="Feng Y."/>
            <person name="Zong Z."/>
        </authorList>
    </citation>
    <scope>NUCLEOTIDE SEQUENCE</scope>
</reference>
<sequence>MKIWKVEEGFILDEEAPKWATKAAWRFCKSSHGDILVRAWVDEENTQYQYLRGYSGFNAWGVVIKTNFFSDAWANQAKVYAVLVEAEPMVCHDQWGFMTEEFRSYSQKDWEKMRNEVKAIIHRAIKNGVSPIAMKELLTSAVDCGTTLAMAEAKAESIK</sequence>
<organism evidence="1">
    <name type="scientific">Klebsiella phage phi1_175008</name>
    <dbReference type="NCBI Taxonomy" id="3127744"/>
    <lineage>
        <taxon>Viruses</taxon>
        <taxon>Duplodnaviria</taxon>
        <taxon>Heunggongvirae</taxon>
        <taxon>Uroviricota</taxon>
        <taxon>Caudoviricetes</taxon>
        <taxon>Stephanstirmvirinae</taxon>
    </lineage>
</organism>